<keyword evidence="2" id="KW-1185">Reference proteome</keyword>
<name>F4X0T1_ACREC</name>
<accession>F4X0T1</accession>
<sequence length="143" mass="15862">MLQALTALNALSPNRLSEHTLVQPVQEAVSPCSQGSLPSSQHSMLGSVSSLQAITWLATQISECGGHETENVQLWIRGVEQACIKVVIPSWLIGVYEFSRNLSGPSFQFCQTVIRRLHSNFTDHSRDVEPILSKEKNRGVYRT</sequence>
<reference evidence="1" key="1">
    <citation type="submission" date="2011-02" db="EMBL/GenBank/DDBJ databases">
        <title>The genome of the leaf-cutting ant Acromyrmex echinatior suggests key adaptations to social evolution and fungus farming.</title>
        <authorList>
            <person name="Nygaard S."/>
            <person name="Zhang G."/>
        </authorList>
    </citation>
    <scope>NUCLEOTIDE SEQUENCE</scope>
</reference>
<gene>
    <name evidence="1" type="ORF">G5I_11879</name>
</gene>
<protein>
    <submittedName>
        <fullName evidence="1">Uncharacterized protein</fullName>
    </submittedName>
</protein>
<dbReference type="AlphaFoldDB" id="F4X0T1"/>
<dbReference type="Proteomes" id="UP000007755">
    <property type="component" value="Unassembled WGS sequence"/>
</dbReference>
<proteinExistence type="predicted"/>
<evidence type="ECO:0000313" key="1">
    <source>
        <dbReference type="EMBL" id="EGI59942.1"/>
    </source>
</evidence>
<dbReference type="InParanoid" id="F4X0T1"/>
<evidence type="ECO:0000313" key="2">
    <source>
        <dbReference type="Proteomes" id="UP000007755"/>
    </source>
</evidence>
<dbReference type="EMBL" id="GL888500">
    <property type="protein sequence ID" value="EGI59942.1"/>
    <property type="molecule type" value="Genomic_DNA"/>
</dbReference>
<organism evidence="2">
    <name type="scientific">Acromyrmex echinatior</name>
    <name type="common">Panamanian leafcutter ant</name>
    <name type="synonym">Acromyrmex octospinosus echinatior</name>
    <dbReference type="NCBI Taxonomy" id="103372"/>
    <lineage>
        <taxon>Eukaryota</taxon>
        <taxon>Metazoa</taxon>
        <taxon>Ecdysozoa</taxon>
        <taxon>Arthropoda</taxon>
        <taxon>Hexapoda</taxon>
        <taxon>Insecta</taxon>
        <taxon>Pterygota</taxon>
        <taxon>Neoptera</taxon>
        <taxon>Endopterygota</taxon>
        <taxon>Hymenoptera</taxon>
        <taxon>Apocrita</taxon>
        <taxon>Aculeata</taxon>
        <taxon>Formicoidea</taxon>
        <taxon>Formicidae</taxon>
        <taxon>Myrmicinae</taxon>
        <taxon>Acromyrmex</taxon>
    </lineage>
</organism>